<evidence type="ECO:0000256" key="4">
    <source>
        <dbReference type="PIRSR" id="PIRSR605511-2"/>
    </source>
</evidence>
<feature type="domain" description="SMP-30/Gluconolactonase/LRE-like region" evidence="5">
    <location>
        <begin position="15"/>
        <end position="279"/>
    </location>
</feature>
<protein>
    <submittedName>
        <fullName evidence="6">SMP-30/gluconolactonase/LRE family protein</fullName>
    </submittedName>
</protein>
<dbReference type="EMBL" id="VXRG01000083">
    <property type="protein sequence ID" value="MXY93760.1"/>
    <property type="molecule type" value="Genomic_DNA"/>
</dbReference>
<sequence>MMAWQFETLLQPIGLTEGPVWDGSSLLFTNIPNSRIMRYDPDSGQVSVWREGTNEANGLMLDSDGVVNACEGGGRRMVRYPEGKETVELCGTFEGRRLNSPNDLAIDSKGRVWFTDPRYGDFRDDMELDHESVYRLDKQADGSWRPVRVTFDTTAPNGLLLSPDETVLYVAQSKHGEGQKRELRAYPLHDEDSQGNGAIAGQYEILHNFYPHRGVDGMCLDSSGNIVATAGSGASGPGGMIYVFAPNGRVLETHPLPCDSPTNCTFGGTDLRDLYVTSLEGHLLRARTDRQGLDTS</sequence>
<evidence type="ECO:0000256" key="2">
    <source>
        <dbReference type="ARBA" id="ARBA00022801"/>
    </source>
</evidence>
<evidence type="ECO:0000256" key="3">
    <source>
        <dbReference type="PIRSR" id="PIRSR605511-1"/>
    </source>
</evidence>
<dbReference type="InterPro" id="IPR013658">
    <property type="entry name" value="SGL"/>
</dbReference>
<accession>A0A6B0YRW6</accession>
<gene>
    <name evidence="6" type="ORF">F4Y42_09965</name>
</gene>
<comment type="similarity">
    <text evidence="1">Belongs to the SMP-30/CGR1 family.</text>
</comment>
<feature type="binding site" evidence="4">
    <location>
        <position position="102"/>
    </location>
    <ligand>
        <name>substrate</name>
    </ligand>
</feature>
<reference evidence="6" key="1">
    <citation type="submission" date="2019-09" db="EMBL/GenBank/DDBJ databases">
        <title>Characterisation of the sponge microbiome using genome-centric metagenomics.</title>
        <authorList>
            <person name="Engelberts J.P."/>
            <person name="Robbins S.J."/>
            <person name="De Goeij J.M."/>
            <person name="Aranda M."/>
            <person name="Bell S.C."/>
            <person name="Webster N.S."/>
        </authorList>
    </citation>
    <scope>NUCLEOTIDE SEQUENCE</scope>
    <source>
        <strain evidence="6">SB0664_bin_27</strain>
    </source>
</reference>
<proteinExistence type="inferred from homology"/>
<dbReference type="InterPro" id="IPR005511">
    <property type="entry name" value="SMP-30"/>
</dbReference>
<organism evidence="6">
    <name type="scientific">Caldilineaceae bacterium SB0664_bin_27</name>
    <dbReference type="NCBI Taxonomy" id="2605260"/>
    <lineage>
        <taxon>Bacteria</taxon>
        <taxon>Bacillati</taxon>
        <taxon>Chloroflexota</taxon>
        <taxon>Caldilineae</taxon>
        <taxon>Caldilineales</taxon>
        <taxon>Caldilineaceae</taxon>
    </lineage>
</organism>
<comment type="cofactor">
    <cofactor evidence="4">
        <name>Zn(2+)</name>
        <dbReference type="ChEBI" id="CHEBI:29105"/>
    </cofactor>
    <text evidence="4">Binds 1 divalent metal cation per subunit.</text>
</comment>
<feature type="binding site" evidence="4">
    <location>
        <position position="157"/>
    </location>
    <ligand>
        <name>a divalent metal cation</name>
        <dbReference type="ChEBI" id="CHEBI:60240"/>
    </ligand>
</feature>
<dbReference type="PANTHER" id="PTHR47572">
    <property type="entry name" value="LIPOPROTEIN-RELATED"/>
    <property type="match status" value="1"/>
</dbReference>
<dbReference type="PANTHER" id="PTHR47572:SF4">
    <property type="entry name" value="LACTONASE DRP35"/>
    <property type="match status" value="1"/>
</dbReference>
<dbReference type="SUPFAM" id="SSF63829">
    <property type="entry name" value="Calcium-dependent phosphotriesterase"/>
    <property type="match status" value="1"/>
</dbReference>
<evidence type="ECO:0000259" key="5">
    <source>
        <dbReference type="Pfam" id="PF08450"/>
    </source>
</evidence>
<feature type="binding site" evidence="4">
    <location>
        <position position="17"/>
    </location>
    <ligand>
        <name>a divalent metal cation</name>
        <dbReference type="ChEBI" id="CHEBI:60240"/>
    </ligand>
</feature>
<dbReference type="Gene3D" id="2.120.10.30">
    <property type="entry name" value="TolB, C-terminal domain"/>
    <property type="match status" value="1"/>
</dbReference>
<evidence type="ECO:0000313" key="6">
    <source>
        <dbReference type="EMBL" id="MXY93760.1"/>
    </source>
</evidence>
<keyword evidence="4" id="KW-0479">Metal-binding</keyword>
<dbReference type="Pfam" id="PF08450">
    <property type="entry name" value="SGL"/>
    <property type="match status" value="1"/>
</dbReference>
<dbReference type="AlphaFoldDB" id="A0A6B0YRW6"/>
<keyword evidence="4" id="KW-0862">Zinc</keyword>
<dbReference type="PRINTS" id="PR01790">
    <property type="entry name" value="SMP30FAMILY"/>
</dbReference>
<feature type="binding site" evidence="4">
    <location>
        <position position="216"/>
    </location>
    <ligand>
        <name>a divalent metal cation</name>
        <dbReference type="ChEBI" id="CHEBI:60240"/>
    </ligand>
</feature>
<name>A0A6B0YRW6_9CHLR</name>
<comment type="caution">
    <text evidence="6">The sequence shown here is derived from an EMBL/GenBank/DDBJ whole genome shotgun (WGS) entry which is preliminary data.</text>
</comment>
<dbReference type="GO" id="GO:0046872">
    <property type="term" value="F:metal ion binding"/>
    <property type="evidence" value="ECO:0007669"/>
    <property type="project" value="UniProtKB-KW"/>
</dbReference>
<keyword evidence="2" id="KW-0378">Hydrolase</keyword>
<dbReference type="InterPro" id="IPR011042">
    <property type="entry name" value="6-blade_b-propeller_TolB-like"/>
</dbReference>
<feature type="active site" description="Proton donor/acceptor" evidence="3">
    <location>
        <position position="216"/>
    </location>
</feature>
<dbReference type="GO" id="GO:0016787">
    <property type="term" value="F:hydrolase activity"/>
    <property type="evidence" value="ECO:0007669"/>
    <property type="project" value="UniProtKB-KW"/>
</dbReference>
<evidence type="ECO:0000256" key="1">
    <source>
        <dbReference type="ARBA" id="ARBA00008853"/>
    </source>
</evidence>
<dbReference type="InterPro" id="IPR051262">
    <property type="entry name" value="SMP-30/CGR1_Lactonase"/>
</dbReference>